<dbReference type="AlphaFoldDB" id="A0AAQ3NRG4"/>
<feature type="region of interest" description="Disordered" evidence="1">
    <location>
        <begin position="296"/>
        <end position="332"/>
    </location>
</feature>
<feature type="region of interest" description="Disordered" evidence="1">
    <location>
        <begin position="130"/>
        <end position="164"/>
    </location>
</feature>
<evidence type="ECO:0000313" key="3">
    <source>
        <dbReference type="Proteomes" id="UP001374535"/>
    </source>
</evidence>
<feature type="compositionally biased region" description="Gly residues" evidence="1">
    <location>
        <begin position="305"/>
        <end position="315"/>
    </location>
</feature>
<sequence length="352" mass="40014">MDEWKTRIQNQTTQQTKESKLVGNVVDDEWENQILLCTLEFPYYGCCHKVNGVSVGSPGIKSSLLNCSKSVGHKIEASVGSRENSEQEGVSVVEIIEDQESPAKAARRSRHLRQTPFPFDYRWDRWRRRNAENGKGEKDKTPFQKKKQKNNEKDNGREGNGDTENKLVRTMMMLLLVSNPLPITIIVIIRAEKELEARERFVREIRSSREEGISPARESEERLRSWRESSMVTKGGMLPLRRLLEKSMKVRLEWRWPGRDPVRLALEMDDEGAGGFDLAAEDSEGGEVLELGEPDAGDAAEAVDGGEGGEGGGEFGGRRTGKRGQLRRERERMVERDLRAAAVSWRWFVRNT</sequence>
<keyword evidence="3" id="KW-1185">Reference proteome</keyword>
<dbReference type="Proteomes" id="UP001374535">
    <property type="component" value="Chromosome 4"/>
</dbReference>
<protein>
    <submittedName>
        <fullName evidence="2">Uncharacterized protein</fullName>
    </submittedName>
</protein>
<evidence type="ECO:0000313" key="2">
    <source>
        <dbReference type="EMBL" id="WVZ13581.1"/>
    </source>
</evidence>
<evidence type="ECO:0000256" key="1">
    <source>
        <dbReference type="SAM" id="MobiDB-lite"/>
    </source>
</evidence>
<feature type="compositionally biased region" description="Basic and acidic residues" evidence="1">
    <location>
        <begin position="130"/>
        <end position="142"/>
    </location>
</feature>
<proteinExistence type="predicted"/>
<gene>
    <name evidence="2" type="ORF">V8G54_011147</name>
</gene>
<feature type="compositionally biased region" description="Basic and acidic residues" evidence="1">
    <location>
        <begin position="149"/>
        <end position="164"/>
    </location>
</feature>
<organism evidence="2 3">
    <name type="scientific">Vigna mungo</name>
    <name type="common">Black gram</name>
    <name type="synonym">Phaseolus mungo</name>
    <dbReference type="NCBI Taxonomy" id="3915"/>
    <lineage>
        <taxon>Eukaryota</taxon>
        <taxon>Viridiplantae</taxon>
        <taxon>Streptophyta</taxon>
        <taxon>Embryophyta</taxon>
        <taxon>Tracheophyta</taxon>
        <taxon>Spermatophyta</taxon>
        <taxon>Magnoliopsida</taxon>
        <taxon>eudicotyledons</taxon>
        <taxon>Gunneridae</taxon>
        <taxon>Pentapetalae</taxon>
        <taxon>rosids</taxon>
        <taxon>fabids</taxon>
        <taxon>Fabales</taxon>
        <taxon>Fabaceae</taxon>
        <taxon>Papilionoideae</taxon>
        <taxon>50 kb inversion clade</taxon>
        <taxon>NPAAA clade</taxon>
        <taxon>indigoferoid/millettioid clade</taxon>
        <taxon>Phaseoleae</taxon>
        <taxon>Vigna</taxon>
    </lineage>
</organism>
<name>A0AAQ3NRG4_VIGMU</name>
<accession>A0AAQ3NRG4</accession>
<dbReference type="EMBL" id="CP144697">
    <property type="protein sequence ID" value="WVZ13581.1"/>
    <property type="molecule type" value="Genomic_DNA"/>
</dbReference>
<reference evidence="2 3" key="1">
    <citation type="journal article" date="2023" name="Life. Sci Alliance">
        <title>Evolutionary insights into 3D genome organization and epigenetic landscape of Vigna mungo.</title>
        <authorList>
            <person name="Junaid A."/>
            <person name="Singh B."/>
            <person name="Bhatia S."/>
        </authorList>
    </citation>
    <scope>NUCLEOTIDE SEQUENCE [LARGE SCALE GENOMIC DNA]</scope>
    <source>
        <strain evidence="2">Urdbean</strain>
    </source>
</reference>